<feature type="compositionally biased region" description="Basic residues" evidence="1">
    <location>
        <begin position="208"/>
        <end position="222"/>
    </location>
</feature>
<dbReference type="Proteomes" id="UP000712600">
    <property type="component" value="Unassembled WGS sequence"/>
</dbReference>
<dbReference type="AlphaFoldDB" id="A0A8S9Q8H8"/>
<evidence type="ECO:0000313" key="2">
    <source>
        <dbReference type="EMBL" id="KAF3527016.1"/>
    </source>
</evidence>
<feature type="compositionally biased region" description="Basic and acidic residues" evidence="1">
    <location>
        <begin position="112"/>
        <end position="129"/>
    </location>
</feature>
<reference evidence="2" key="1">
    <citation type="submission" date="2019-12" db="EMBL/GenBank/DDBJ databases">
        <title>Genome sequencing and annotation of Brassica cretica.</title>
        <authorList>
            <person name="Studholme D.J."/>
            <person name="Sarris P."/>
        </authorList>
    </citation>
    <scope>NUCLEOTIDE SEQUENCE</scope>
    <source>
        <strain evidence="2">PFS-109/04</strain>
        <tissue evidence="2">Leaf</tissue>
    </source>
</reference>
<organism evidence="2 3">
    <name type="scientific">Brassica cretica</name>
    <name type="common">Mustard</name>
    <dbReference type="NCBI Taxonomy" id="69181"/>
    <lineage>
        <taxon>Eukaryota</taxon>
        <taxon>Viridiplantae</taxon>
        <taxon>Streptophyta</taxon>
        <taxon>Embryophyta</taxon>
        <taxon>Tracheophyta</taxon>
        <taxon>Spermatophyta</taxon>
        <taxon>Magnoliopsida</taxon>
        <taxon>eudicotyledons</taxon>
        <taxon>Gunneridae</taxon>
        <taxon>Pentapetalae</taxon>
        <taxon>rosids</taxon>
        <taxon>malvids</taxon>
        <taxon>Brassicales</taxon>
        <taxon>Brassicaceae</taxon>
        <taxon>Brassiceae</taxon>
        <taxon>Brassica</taxon>
    </lineage>
</organism>
<proteinExistence type="predicted"/>
<gene>
    <name evidence="2" type="ORF">F2Q69_00049042</name>
</gene>
<evidence type="ECO:0000313" key="3">
    <source>
        <dbReference type="Proteomes" id="UP000712600"/>
    </source>
</evidence>
<comment type="caution">
    <text evidence="2">The sequence shown here is derived from an EMBL/GenBank/DDBJ whole genome shotgun (WGS) entry which is preliminary data.</text>
</comment>
<accession>A0A8S9Q8H8</accession>
<protein>
    <submittedName>
        <fullName evidence="2">Uncharacterized protein</fullName>
    </submittedName>
</protein>
<feature type="region of interest" description="Disordered" evidence="1">
    <location>
        <begin position="173"/>
        <end position="283"/>
    </location>
</feature>
<dbReference type="EMBL" id="QGKX02001347">
    <property type="protein sequence ID" value="KAF3527016.1"/>
    <property type="molecule type" value="Genomic_DNA"/>
</dbReference>
<feature type="compositionally biased region" description="Basic and acidic residues" evidence="1">
    <location>
        <begin position="67"/>
        <end position="105"/>
    </location>
</feature>
<name>A0A8S9Q8H8_BRACR</name>
<feature type="region of interest" description="Disordered" evidence="1">
    <location>
        <begin position="36"/>
        <end position="129"/>
    </location>
</feature>
<evidence type="ECO:0000256" key="1">
    <source>
        <dbReference type="SAM" id="MobiDB-lite"/>
    </source>
</evidence>
<sequence length="283" mass="31252">MGIMDTRAPGTGCHVLEWRPVNRARDSDKPCALLKKDITLENSKKSLGVNAPGDSASRRSNSNGLGLDRENQTTHDREIVSKERVQEDETIKNTEKALQSSDKDQGMTMGKESIEGQEMEKKREDKDLDKTIEEYAALAMTVEMTNEDDLLDDIAEMEKQSLADEMEDVRIKAISQLSPRSSQQSTTLGRKRGARSPDLKGASASRKLASKGRLSPKSKVMKPAREMSYDSRKVPRHEVLEYSGLDSPLVTGRSRAAGRSDVPHPSADTSSNLTRMARPPGEP</sequence>
<feature type="compositionally biased region" description="Polar residues" evidence="1">
    <location>
        <begin position="175"/>
        <end position="188"/>
    </location>
</feature>
<feature type="compositionally biased region" description="Basic and acidic residues" evidence="1">
    <location>
        <begin position="223"/>
        <end position="240"/>
    </location>
</feature>